<dbReference type="Gene3D" id="1.20.1280.50">
    <property type="match status" value="1"/>
</dbReference>
<reference evidence="3 4" key="2">
    <citation type="submission" date="2025-05" db="UniProtKB">
        <authorList>
            <consortium name="RefSeq"/>
        </authorList>
    </citation>
    <scope>IDENTIFICATION</scope>
    <source>
        <tissue evidence="3 4">Leaf</tissue>
    </source>
</reference>
<proteinExistence type="predicted"/>
<organism evidence="2 3">
    <name type="scientific">Spinacia oleracea</name>
    <name type="common">Spinach</name>
    <dbReference type="NCBI Taxonomy" id="3562"/>
    <lineage>
        <taxon>Eukaryota</taxon>
        <taxon>Viridiplantae</taxon>
        <taxon>Streptophyta</taxon>
        <taxon>Embryophyta</taxon>
        <taxon>Tracheophyta</taxon>
        <taxon>Spermatophyta</taxon>
        <taxon>Magnoliopsida</taxon>
        <taxon>eudicotyledons</taxon>
        <taxon>Gunneridae</taxon>
        <taxon>Pentapetalae</taxon>
        <taxon>Caryophyllales</taxon>
        <taxon>Chenopodiaceae</taxon>
        <taxon>Chenopodioideae</taxon>
        <taxon>Anserineae</taxon>
        <taxon>Spinacia</taxon>
    </lineage>
</organism>
<evidence type="ECO:0000259" key="1">
    <source>
        <dbReference type="PROSITE" id="PS50181"/>
    </source>
</evidence>
<reference evidence="2" key="1">
    <citation type="journal article" date="2021" name="Nat. Commun.">
        <title>Genomic analyses provide insights into spinach domestication and the genetic basis of agronomic traits.</title>
        <authorList>
            <person name="Cai X."/>
            <person name="Sun X."/>
            <person name="Xu C."/>
            <person name="Sun H."/>
            <person name="Wang X."/>
            <person name="Ge C."/>
            <person name="Zhang Z."/>
            <person name="Wang Q."/>
            <person name="Fei Z."/>
            <person name="Jiao C."/>
            <person name="Wang Q."/>
        </authorList>
    </citation>
    <scope>NUCLEOTIDE SEQUENCE [LARGE SCALE GENOMIC DNA]</scope>
    <source>
        <strain evidence="2">cv. Varoflay</strain>
    </source>
</reference>
<dbReference type="NCBIfam" id="TIGR01640">
    <property type="entry name" value="F_box_assoc_1"/>
    <property type="match status" value="1"/>
</dbReference>
<protein>
    <submittedName>
        <fullName evidence="3 4">F-box/kelch-repeat protein At3g23880 isoform X1</fullName>
    </submittedName>
</protein>
<dbReference type="Pfam" id="PF00646">
    <property type="entry name" value="F-box"/>
    <property type="match status" value="1"/>
</dbReference>
<evidence type="ECO:0000313" key="3">
    <source>
        <dbReference type="RefSeq" id="XP_056684045.1"/>
    </source>
</evidence>
<dbReference type="InterPro" id="IPR017451">
    <property type="entry name" value="F-box-assoc_interact_dom"/>
</dbReference>
<dbReference type="SMART" id="SM00256">
    <property type="entry name" value="FBOX"/>
    <property type="match status" value="1"/>
</dbReference>
<evidence type="ECO:0000313" key="4">
    <source>
        <dbReference type="RefSeq" id="XP_056684046.1"/>
    </source>
</evidence>
<dbReference type="InterPro" id="IPR036047">
    <property type="entry name" value="F-box-like_dom_sf"/>
</dbReference>
<name>A0ABM3QL09_SPIOL</name>
<dbReference type="RefSeq" id="XP_056684045.1">
    <property type="nucleotide sequence ID" value="XM_056828067.1"/>
</dbReference>
<dbReference type="SUPFAM" id="SSF81383">
    <property type="entry name" value="F-box domain"/>
    <property type="match status" value="1"/>
</dbReference>
<dbReference type="CDD" id="cd22157">
    <property type="entry name" value="F-box_AtFBW1-like"/>
    <property type="match status" value="1"/>
</dbReference>
<dbReference type="Proteomes" id="UP000813463">
    <property type="component" value="Chromosome 5"/>
</dbReference>
<dbReference type="PANTHER" id="PTHR31672:SF13">
    <property type="entry name" value="F-BOX PROTEIN CPR30-LIKE"/>
    <property type="match status" value="1"/>
</dbReference>
<sequence>MRSTKRKSAWVDNLSEVKYLPSELWPDILHKLPVKTLLKFRCVCKSWCSIIDSSNFISMHFKLYYNNYARNHVLSREWHPRVGSKFSIHRTDTFCKIDYLFKIPQSYLLGGSCNGLILMENREKPNEMILWNPSIRKSLILPPCPVLGHKLYCLGFTPSNNDYKVFVFCGKEVGKMMLTAVYSLNNQLWRVQTPNPGIAQNLGLSRKSWSGHGNGYVICGGAMYWIVSDPHKTDSQVCFKLGTHLVSFDFEVEEFSFKQLSDAMKDSIVMFVFLFGESVGVFTMSFESNCIWVLEKDGGEDPWRLWFSGKPDVNASKLLEPYSSAFSKIIYVQKSKTFLINTTGFTVSYNIASHKIQRLGKSFRGQASLDTYVESLVLHKGFPGQTLTSFP</sequence>
<accession>A0ABM3QL09</accession>
<dbReference type="InterPro" id="IPR001810">
    <property type="entry name" value="F-box_dom"/>
</dbReference>
<evidence type="ECO:0000313" key="2">
    <source>
        <dbReference type="Proteomes" id="UP000813463"/>
    </source>
</evidence>
<dbReference type="PANTHER" id="PTHR31672">
    <property type="entry name" value="BNACNNG10540D PROTEIN"/>
    <property type="match status" value="1"/>
</dbReference>
<feature type="domain" description="F-box" evidence="1">
    <location>
        <begin position="14"/>
        <end position="64"/>
    </location>
</feature>
<dbReference type="RefSeq" id="XP_056684046.1">
    <property type="nucleotide sequence ID" value="XM_056828068.1"/>
</dbReference>
<gene>
    <name evidence="3 4" type="primary">LOC110788137</name>
</gene>
<keyword evidence="2" id="KW-1185">Reference proteome</keyword>
<dbReference type="InterPro" id="IPR050796">
    <property type="entry name" value="SCF_F-box_component"/>
</dbReference>
<dbReference type="GeneID" id="110788137"/>
<dbReference type="InterPro" id="IPR013187">
    <property type="entry name" value="F-box-assoc_dom_typ3"/>
</dbReference>
<dbReference type="PROSITE" id="PS50181">
    <property type="entry name" value="FBOX"/>
    <property type="match status" value="1"/>
</dbReference>
<dbReference type="Pfam" id="PF08268">
    <property type="entry name" value="FBA_3"/>
    <property type="match status" value="1"/>
</dbReference>